<dbReference type="Proteomes" id="UP000019250">
    <property type="component" value="Unassembled WGS sequence"/>
</dbReference>
<name>W7DPC2_9PROT</name>
<protein>
    <submittedName>
        <fullName evidence="2">Fusaric acid resistance protein</fullName>
    </submittedName>
</protein>
<evidence type="ECO:0000313" key="2">
    <source>
        <dbReference type="EMBL" id="EUK19202.1"/>
    </source>
</evidence>
<gene>
    <name evidence="2" type="ORF">COMX_05610</name>
</gene>
<sequence>MAFGQTTLKSFQWLYAPQKTAIIFAFRTLIASYVVLVIALWMEMDSPRWAIMAVWIVAQNSSRGEVLSKAYWIIVGNITGIIVSLWIMASFPQQPILFEVTVALWVALCCWVSSCTRNFRALGMVMAGYSCAIVLFSSVGNPNETFMMAMSRGSYFMLGVLAENFTARLFDLNLHHQAHKKLNDDLQKAVEEGIKSVSKMLDGDDWAVAQSDQLLSSIIGLNNNIEFREREMKGTGHTGAHARAVLASVSGLLVKATGFSIHLKQIQKDVLNFHYIVPLTKSYLLQLLDQLNKGSPLSETLIALNALRWECRQRIADSFYKNLGSPQATNEDYTRKSLNDRILYQSLREILAELDVTLRELSKSRDFNLYDKFKFDIKPSFDFRRAWRNAIRAFFAITLGCLAWEITGWDRGPLFLAFLCMGCARFCLFENATLACWGWFKGACIAIIVGGFYNFLIMPAVSNLNLLFILMIVPLGIGALAMCVPRLASIASTYAFFFCYMLGFANEGRVDEISFLNNALAVFMSGVFALASYRLFFPYRSRRLRRQMRMKLLQGLHHLAQSSSSSLPLAREWVGFVSEAFVVLMRQLNEDRNTSLVKSYRHGNMAVMLIGINIIRLRHMVDHDIMTEDIKDILRVVLRRISMFDGRKAGYAPHARTVMVAHRAIARFRQREFSEKNLAVRIEVSAAISSLILISYALDKNASFLRVKK</sequence>
<dbReference type="AlphaFoldDB" id="W7DPC2"/>
<accession>W7DPC2</accession>
<feature type="transmembrane region" description="Helical" evidence="1">
    <location>
        <begin position="20"/>
        <end position="42"/>
    </location>
</feature>
<evidence type="ECO:0000313" key="3">
    <source>
        <dbReference type="Proteomes" id="UP000019250"/>
    </source>
</evidence>
<keyword evidence="1" id="KW-0472">Membrane</keyword>
<dbReference type="EMBL" id="ATSX01000001">
    <property type="protein sequence ID" value="EUK19202.1"/>
    <property type="molecule type" value="Genomic_DNA"/>
</dbReference>
<keyword evidence="1" id="KW-1133">Transmembrane helix</keyword>
<proteinExistence type="predicted"/>
<reference evidence="2 3" key="1">
    <citation type="journal article" date="2014" name="Genome Announc.">
        <title>Draft Genome Sequence of Commensalibacter papalotli MX01, a Symbiont Identified from the Guts of Overwintering Monarch Butterflies.</title>
        <authorList>
            <person name="Servin-Garciduenas L.E."/>
            <person name="Sanchez-Quinto A."/>
            <person name="Martinez-Romero E."/>
        </authorList>
    </citation>
    <scope>NUCLEOTIDE SEQUENCE [LARGE SCALE GENOMIC DNA]</scope>
    <source>
        <strain evidence="3">MX-MONARCH01</strain>
    </source>
</reference>
<dbReference type="eggNOG" id="COG1289">
    <property type="taxonomic scope" value="Bacteria"/>
</dbReference>
<organism evidence="2 3">
    <name type="scientific">Commensalibacter papalotli</name>
    <name type="common">ex Servin-Garciduenas et al. 2014</name>
    <dbReference type="NCBI Taxonomy" id="1208583"/>
    <lineage>
        <taxon>Bacteria</taxon>
        <taxon>Pseudomonadati</taxon>
        <taxon>Pseudomonadota</taxon>
        <taxon>Alphaproteobacteria</taxon>
        <taxon>Acetobacterales</taxon>
        <taxon>Acetobacteraceae</taxon>
    </lineage>
</organism>
<feature type="transmembrane region" description="Helical" evidence="1">
    <location>
        <begin position="70"/>
        <end position="89"/>
    </location>
</feature>
<dbReference type="InterPro" id="IPR006726">
    <property type="entry name" value="PHBA_efflux_AaeB/fusaric-R"/>
</dbReference>
<feature type="transmembrane region" description="Helical" evidence="1">
    <location>
        <begin position="462"/>
        <end position="480"/>
    </location>
</feature>
<feature type="transmembrane region" description="Helical" evidence="1">
    <location>
        <begin position="518"/>
        <end position="537"/>
    </location>
</feature>
<feature type="transmembrane region" description="Helical" evidence="1">
    <location>
        <begin position="436"/>
        <end position="456"/>
    </location>
</feature>
<dbReference type="OrthoDB" id="8005649at2"/>
<dbReference type="RefSeq" id="WP_034337996.1">
    <property type="nucleotide sequence ID" value="NZ_ATSX01000001.1"/>
</dbReference>
<feature type="transmembrane region" description="Helical" evidence="1">
    <location>
        <begin position="487"/>
        <end position="506"/>
    </location>
</feature>
<dbReference type="GO" id="GO:0022857">
    <property type="term" value="F:transmembrane transporter activity"/>
    <property type="evidence" value="ECO:0007669"/>
    <property type="project" value="InterPro"/>
</dbReference>
<feature type="transmembrane region" description="Helical" evidence="1">
    <location>
        <begin position="389"/>
        <end position="406"/>
    </location>
</feature>
<evidence type="ECO:0000256" key="1">
    <source>
        <dbReference type="SAM" id="Phobius"/>
    </source>
</evidence>
<dbReference type="Pfam" id="PF04632">
    <property type="entry name" value="FUSC"/>
    <property type="match status" value="1"/>
</dbReference>
<comment type="caution">
    <text evidence="2">The sequence shown here is derived from an EMBL/GenBank/DDBJ whole genome shotgun (WGS) entry which is preliminary data.</text>
</comment>
<feature type="transmembrane region" description="Helical" evidence="1">
    <location>
        <begin position="95"/>
        <end position="114"/>
    </location>
</feature>
<dbReference type="PATRIC" id="fig|1208583.4.peg.1134"/>
<keyword evidence="3" id="KW-1185">Reference proteome</keyword>
<dbReference type="STRING" id="1208583.COMX_05610"/>
<feature type="transmembrane region" description="Helical" evidence="1">
    <location>
        <begin position="121"/>
        <end position="140"/>
    </location>
</feature>
<keyword evidence="1" id="KW-0812">Transmembrane</keyword>
<feature type="transmembrane region" description="Helical" evidence="1">
    <location>
        <begin position="412"/>
        <end position="429"/>
    </location>
</feature>
<dbReference type="GO" id="GO:0005886">
    <property type="term" value="C:plasma membrane"/>
    <property type="evidence" value="ECO:0007669"/>
    <property type="project" value="InterPro"/>
</dbReference>